<dbReference type="PRINTS" id="PR00633">
    <property type="entry name" value="RCCNDNSATION"/>
</dbReference>
<dbReference type="InterPro" id="IPR009091">
    <property type="entry name" value="RCC1/BLIP-II"/>
</dbReference>
<accession>A0A1Y1IAD4</accession>
<dbReference type="Gene3D" id="2.130.10.30">
    <property type="entry name" value="Regulator of chromosome condensation 1/beta-lactamase-inhibitor protein II"/>
    <property type="match status" value="2"/>
</dbReference>
<dbReference type="Pfam" id="PF13540">
    <property type="entry name" value="RCC1_2"/>
    <property type="match status" value="1"/>
</dbReference>
<sequence length="1113" mass="116747">MEDATLCQELALAWDDGPCCWCCTPCQTEAGGKSCCCATGTCTQPCCVPREHEFAGELWFQEQPCDTPKPRRKTGLLEVPRAGNSTGGSLDGSAKLGVLRDGGPLSSCDTNEKVAGCCSGKRSASRMGPEGGAVLDSSPAGGPGMGQKQGVYAPQLQRQRSDVSVFEGTPQVKENLQVCGGCHTVQVMKPVVRAEPLVAPAWEAAPQTKVQRGFGPILPEVNYLLERPCDEKVVPPAPDGALAHHGAVAGLGGIAYPLPMKGRGLGNREIISNLRVPDSKAPANRFMYAQVFNGTTFGGAQPPQPGGASTLAGILDSTPMRILRKAAGGKETTAGLSFRSKKSSMMPPQKGVTTTTRFVSLHTAEKGSEQGGPEKLAKLTPSAVLAGTKQARSSQLPEELLLEVKRKSCASPDPANKRPKLLTPVLVPKPSDNSLTSAHPNPTTGSNSSTSSSDEMDSSGYDPSTVYRVTSSSGAVPSNGGFAPSLPEPLETPLPRVGSTSDFAQVKDLPFSPESFEGRCCKSAPEGVRTKPVLQVVPEGGAVGEEVVSPGSTGSGIVAKGGVTEGAEIGPRAGGVGMEEHLKLFRGLQAAKVQGASLEVARTLKEAAAAEASSFPVGSLTQLSDTPDILLKVLTSGLSARDLARLEAACRFFRTPANFAPDASMSLTVVAAHRSCQAHPVYKACSAASQGRLLLRCGGDWKVAYHHLNALDRVDSTKEGLVEVGPDFSCTVNTAGELRIFGGSKARFACLGEREVEQLWEQRRVGDVLADRKIACVAAGPGSVVTVTSEGDVYSFGKNEQGCLGIPGQEDVVLPQPVTALAGIPIAQVACGATVTAFLSREGRVYTSGTSATGMLGHGPETHFSDVPLMVQALSDVRIVQISAGWDHMLAVTDKGEVYAWGEGGKGQLGQGGTEPKDGGDGSVPWVFRCEETPQRIARLADHFDAHIVQVAAGAHHSVALAADGRVFLWGIPPNGIRSRDAREEDAMVQELRGIDNIRPVQVAAGALTTFVVGDLGEVYSFGCCFYGELGLEGWGLVTLEPRRVEVLRPHKIVQIAASWFRHTVARTFKGEVVVMGLNSSGQLGIPFTEAHAGVWKPRVIGRNCPADAVGRD</sequence>
<keyword evidence="5" id="KW-1185">Reference proteome</keyword>
<feature type="region of interest" description="Disordered" evidence="3">
    <location>
        <begin position="407"/>
        <end position="499"/>
    </location>
</feature>
<dbReference type="PROSITE" id="PS00626">
    <property type="entry name" value="RCC1_2"/>
    <property type="match status" value="1"/>
</dbReference>
<feature type="repeat" description="RCC1" evidence="2">
    <location>
        <begin position="1017"/>
        <end position="1070"/>
    </location>
</feature>
<evidence type="ECO:0000313" key="4">
    <source>
        <dbReference type="EMBL" id="GAQ86081.1"/>
    </source>
</evidence>
<gene>
    <name evidence="4" type="ORF">KFL_002690070</name>
</gene>
<proteinExistence type="predicted"/>
<dbReference type="PROSITE" id="PS50012">
    <property type="entry name" value="RCC1_3"/>
    <property type="match status" value="4"/>
</dbReference>
<feature type="repeat" description="RCC1" evidence="2">
    <location>
        <begin position="843"/>
        <end position="895"/>
    </location>
</feature>
<feature type="compositionally biased region" description="Low complexity" evidence="3">
    <location>
        <begin position="440"/>
        <end position="453"/>
    </location>
</feature>
<evidence type="ECO:0000256" key="2">
    <source>
        <dbReference type="PROSITE-ProRule" id="PRU00235"/>
    </source>
</evidence>
<reference evidence="4 5" key="1">
    <citation type="journal article" date="2014" name="Nat. Commun.">
        <title>Klebsormidium flaccidum genome reveals primary factors for plant terrestrial adaptation.</title>
        <authorList>
            <person name="Hori K."/>
            <person name="Maruyama F."/>
            <person name="Fujisawa T."/>
            <person name="Togashi T."/>
            <person name="Yamamoto N."/>
            <person name="Seo M."/>
            <person name="Sato S."/>
            <person name="Yamada T."/>
            <person name="Mori H."/>
            <person name="Tajima N."/>
            <person name="Moriyama T."/>
            <person name="Ikeuchi M."/>
            <person name="Watanabe M."/>
            <person name="Wada H."/>
            <person name="Kobayashi K."/>
            <person name="Saito M."/>
            <person name="Masuda T."/>
            <person name="Sasaki-Sekimoto Y."/>
            <person name="Mashiguchi K."/>
            <person name="Awai K."/>
            <person name="Shimojima M."/>
            <person name="Masuda S."/>
            <person name="Iwai M."/>
            <person name="Nobusawa T."/>
            <person name="Narise T."/>
            <person name="Kondo S."/>
            <person name="Saito H."/>
            <person name="Sato R."/>
            <person name="Murakawa M."/>
            <person name="Ihara Y."/>
            <person name="Oshima-Yamada Y."/>
            <person name="Ohtaka K."/>
            <person name="Satoh M."/>
            <person name="Sonobe K."/>
            <person name="Ishii M."/>
            <person name="Ohtani R."/>
            <person name="Kanamori-Sato M."/>
            <person name="Honoki R."/>
            <person name="Miyazaki D."/>
            <person name="Mochizuki H."/>
            <person name="Umetsu J."/>
            <person name="Higashi K."/>
            <person name="Shibata D."/>
            <person name="Kamiya Y."/>
            <person name="Sato N."/>
            <person name="Nakamura Y."/>
            <person name="Tabata S."/>
            <person name="Ida S."/>
            <person name="Kurokawa K."/>
            <person name="Ohta H."/>
        </authorList>
    </citation>
    <scope>NUCLEOTIDE SEQUENCE [LARGE SCALE GENOMIC DNA]</scope>
    <source>
        <strain evidence="4 5">NIES-2285</strain>
    </source>
</reference>
<dbReference type="EMBL" id="DF237218">
    <property type="protein sequence ID" value="GAQ86081.1"/>
    <property type="molecule type" value="Genomic_DNA"/>
</dbReference>
<feature type="repeat" description="RCC1" evidence="2">
    <location>
        <begin position="791"/>
        <end position="842"/>
    </location>
</feature>
<dbReference type="Pfam" id="PF00415">
    <property type="entry name" value="RCC1"/>
    <property type="match status" value="3"/>
</dbReference>
<dbReference type="AlphaFoldDB" id="A0A1Y1IAD4"/>
<dbReference type="PANTHER" id="PTHR22870">
    <property type="entry name" value="REGULATOR OF CHROMOSOME CONDENSATION"/>
    <property type="match status" value="1"/>
</dbReference>
<feature type="compositionally biased region" description="Low complexity" evidence="3">
    <location>
        <begin position="421"/>
        <end position="430"/>
    </location>
</feature>
<dbReference type="OrthoDB" id="5981550at2759"/>
<dbReference type="Proteomes" id="UP000054558">
    <property type="component" value="Unassembled WGS sequence"/>
</dbReference>
<evidence type="ECO:0000313" key="5">
    <source>
        <dbReference type="Proteomes" id="UP000054558"/>
    </source>
</evidence>
<feature type="compositionally biased region" description="Polar residues" evidence="3">
    <location>
        <begin position="467"/>
        <end position="476"/>
    </location>
</feature>
<organism evidence="4 5">
    <name type="scientific">Klebsormidium nitens</name>
    <name type="common">Green alga</name>
    <name type="synonym">Ulothrix nitens</name>
    <dbReference type="NCBI Taxonomy" id="105231"/>
    <lineage>
        <taxon>Eukaryota</taxon>
        <taxon>Viridiplantae</taxon>
        <taxon>Streptophyta</taxon>
        <taxon>Klebsormidiophyceae</taxon>
        <taxon>Klebsormidiales</taxon>
        <taxon>Klebsormidiaceae</taxon>
        <taxon>Klebsormidium</taxon>
    </lineage>
</organism>
<name>A0A1Y1IAD4_KLENI</name>
<dbReference type="PANTHER" id="PTHR22870:SF408">
    <property type="entry name" value="OS09G0560450 PROTEIN"/>
    <property type="match status" value="1"/>
</dbReference>
<feature type="region of interest" description="Disordered" evidence="3">
    <location>
        <begin position="328"/>
        <end position="354"/>
    </location>
</feature>
<dbReference type="STRING" id="105231.A0A1Y1IAD4"/>
<dbReference type="InterPro" id="IPR000408">
    <property type="entry name" value="Reg_chr_condens"/>
</dbReference>
<dbReference type="InterPro" id="IPR051210">
    <property type="entry name" value="Ub_ligase/GEF_domain"/>
</dbReference>
<dbReference type="SUPFAM" id="SSF50985">
    <property type="entry name" value="RCC1/BLIP-II"/>
    <property type="match status" value="2"/>
</dbReference>
<evidence type="ECO:0000256" key="3">
    <source>
        <dbReference type="SAM" id="MobiDB-lite"/>
    </source>
</evidence>
<keyword evidence="1" id="KW-0677">Repeat</keyword>
<protein>
    <submittedName>
        <fullName evidence="4">Uncharacterized protein</fullName>
    </submittedName>
</protein>
<feature type="repeat" description="RCC1" evidence="2">
    <location>
        <begin position="896"/>
        <end position="964"/>
    </location>
</feature>
<evidence type="ECO:0000256" key="1">
    <source>
        <dbReference type="ARBA" id="ARBA00022737"/>
    </source>
</evidence>